<keyword evidence="1" id="KW-0175">Coiled coil</keyword>
<name>A0AA36IF39_9DINO</name>
<evidence type="ECO:0000313" key="3">
    <source>
        <dbReference type="EMBL" id="CAJ1386481.1"/>
    </source>
</evidence>
<gene>
    <name evidence="3" type="ORF">EVOR1521_LOCUS12810</name>
</gene>
<dbReference type="AlphaFoldDB" id="A0AA36IF39"/>
<evidence type="ECO:0000256" key="1">
    <source>
        <dbReference type="SAM" id="Coils"/>
    </source>
</evidence>
<feature type="non-terminal residue" evidence="3">
    <location>
        <position position="1"/>
    </location>
</feature>
<dbReference type="EMBL" id="CAUJNA010001373">
    <property type="protein sequence ID" value="CAJ1386481.1"/>
    <property type="molecule type" value="Genomic_DNA"/>
</dbReference>
<keyword evidence="2" id="KW-0732">Signal</keyword>
<evidence type="ECO:0000313" key="4">
    <source>
        <dbReference type="Proteomes" id="UP001178507"/>
    </source>
</evidence>
<reference evidence="3" key="1">
    <citation type="submission" date="2023-08" db="EMBL/GenBank/DDBJ databases">
        <authorList>
            <person name="Chen Y."/>
            <person name="Shah S."/>
            <person name="Dougan E. K."/>
            <person name="Thang M."/>
            <person name="Chan C."/>
        </authorList>
    </citation>
    <scope>NUCLEOTIDE SEQUENCE</scope>
</reference>
<feature type="coiled-coil region" evidence="1">
    <location>
        <begin position="107"/>
        <end position="141"/>
    </location>
</feature>
<proteinExistence type="predicted"/>
<sequence length="158" mass="17972">PFVLRSFFLTARIRVGLGLVMSRHDQGHWSWSGNKYRSAETELLSENSQLKVQAAQLQDTVQHLKETNAKDAQTSQARRQEYSAKIALMTAKLQDTDGKLDLSTELARERKAQIADLQRQNKDLEKKLKGAQQRAARAELQIVGMEEPKRRSKKAKAE</sequence>
<accession>A0AA36IF39</accession>
<dbReference type="Proteomes" id="UP001178507">
    <property type="component" value="Unassembled WGS sequence"/>
</dbReference>
<comment type="caution">
    <text evidence="3">The sequence shown here is derived from an EMBL/GenBank/DDBJ whole genome shotgun (WGS) entry which is preliminary data.</text>
</comment>
<feature type="chain" id="PRO_5041383998" evidence="2">
    <location>
        <begin position="19"/>
        <end position="158"/>
    </location>
</feature>
<organism evidence="3 4">
    <name type="scientific">Effrenium voratum</name>
    <dbReference type="NCBI Taxonomy" id="2562239"/>
    <lineage>
        <taxon>Eukaryota</taxon>
        <taxon>Sar</taxon>
        <taxon>Alveolata</taxon>
        <taxon>Dinophyceae</taxon>
        <taxon>Suessiales</taxon>
        <taxon>Symbiodiniaceae</taxon>
        <taxon>Effrenium</taxon>
    </lineage>
</organism>
<feature type="signal peptide" evidence="2">
    <location>
        <begin position="1"/>
        <end position="18"/>
    </location>
</feature>
<evidence type="ECO:0000256" key="2">
    <source>
        <dbReference type="SAM" id="SignalP"/>
    </source>
</evidence>
<protein>
    <submittedName>
        <fullName evidence="3">Uncharacterized protein</fullName>
    </submittedName>
</protein>
<keyword evidence="4" id="KW-1185">Reference proteome</keyword>